<feature type="transmembrane region" description="Helical" evidence="1">
    <location>
        <begin position="12"/>
        <end position="35"/>
    </location>
</feature>
<reference evidence="3" key="1">
    <citation type="submission" date="2017-09" db="EMBL/GenBank/DDBJ databases">
        <title>Depth-based differentiation of microbial function through sediment-hosted aquifers and enrichment of novel symbionts in the deep terrestrial subsurface.</title>
        <authorList>
            <person name="Probst A.J."/>
            <person name="Ladd B."/>
            <person name="Jarett J.K."/>
            <person name="Geller-Mcgrath D.E."/>
            <person name="Sieber C.M.K."/>
            <person name="Emerson J.B."/>
            <person name="Anantharaman K."/>
            <person name="Thomas B.C."/>
            <person name="Malmstrom R."/>
            <person name="Stieglmeier M."/>
            <person name="Klingl A."/>
            <person name="Woyke T."/>
            <person name="Ryan C.M."/>
            <person name="Banfield J.F."/>
        </authorList>
    </citation>
    <scope>NUCLEOTIDE SEQUENCE [LARGE SCALE GENOMIC DNA]</scope>
</reference>
<gene>
    <name evidence="2" type="ORF">COT94_02725</name>
</gene>
<protein>
    <recommendedName>
        <fullName evidence="4">LamG-like jellyroll fold domain-containing protein</fullName>
    </recommendedName>
</protein>
<evidence type="ECO:0000313" key="2">
    <source>
        <dbReference type="EMBL" id="PIT96145.1"/>
    </source>
</evidence>
<comment type="caution">
    <text evidence="2">The sequence shown here is derived from an EMBL/GenBank/DDBJ whole genome shotgun (WGS) entry which is preliminary data.</text>
</comment>
<dbReference type="Gene3D" id="2.60.120.200">
    <property type="match status" value="1"/>
</dbReference>
<keyword evidence="1" id="KW-0812">Transmembrane</keyword>
<evidence type="ECO:0000313" key="3">
    <source>
        <dbReference type="Proteomes" id="UP000228533"/>
    </source>
</evidence>
<dbReference type="AlphaFoldDB" id="A0A2M6WTM4"/>
<keyword evidence="1" id="KW-0472">Membrane</keyword>
<name>A0A2M6WTM4_9BACT</name>
<accession>A0A2M6WTM4</accession>
<organism evidence="2 3">
    <name type="scientific">Candidatus Falkowbacteria bacterium CG10_big_fil_rev_8_21_14_0_10_37_14</name>
    <dbReference type="NCBI Taxonomy" id="1974561"/>
    <lineage>
        <taxon>Bacteria</taxon>
        <taxon>Candidatus Falkowiibacteriota</taxon>
    </lineage>
</organism>
<proteinExistence type="predicted"/>
<evidence type="ECO:0000256" key="1">
    <source>
        <dbReference type="SAM" id="Phobius"/>
    </source>
</evidence>
<sequence length="387" mass="42099">MKKVIIINYSAFTLVEVLLVIGVVAVLATAIIIAVNPLHQLAAARDSTRLKSLSTIQKAINQYQVDHKGAYPNGLVTKLQEICNNDVVQSQCLADGKLYLGELTNNQEYLTRLPVDDLATSSLGTGYQAAINSAGRVVLSAMYAELASITVGDPDSLLRDFGTAEGLVGWWMLNDLYGAKDLSGYGKNGNLFGGVATSTGMNNKINGSYDFLANLVVPYAGVSIPSTNIHDVGTAWTMGAWFYNNLSSATGTMQTILTRNGQSQPNYGHWWIIAYSNKKLLLQINNGINVNLIWSAVLISDQWQHLVLRMNNDNAVELFVNNIAKGKKKIPGVYKEVLVRNSISLGAYNGSTGPAYRLGGKLADVRIYNRPLSNQEISGWYNATKTK</sequence>
<evidence type="ECO:0008006" key="4">
    <source>
        <dbReference type="Google" id="ProtNLM"/>
    </source>
</evidence>
<dbReference type="Pfam" id="PF13385">
    <property type="entry name" value="Laminin_G_3"/>
    <property type="match status" value="1"/>
</dbReference>
<dbReference type="SUPFAM" id="SSF49899">
    <property type="entry name" value="Concanavalin A-like lectins/glucanases"/>
    <property type="match status" value="1"/>
</dbReference>
<dbReference type="Gene3D" id="3.30.700.10">
    <property type="entry name" value="Glycoprotein, Type 4 Pilin"/>
    <property type="match status" value="1"/>
</dbReference>
<dbReference type="EMBL" id="PFAM01000013">
    <property type="protein sequence ID" value="PIT96145.1"/>
    <property type="molecule type" value="Genomic_DNA"/>
</dbReference>
<keyword evidence="1" id="KW-1133">Transmembrane helix</keyword>
<dbReference type="SUPFAM" id="SSF54523">
    <property type="entry name" value="Pili subunits"/>
    <property type="match status" value="1"/>
</dbReference>
<dbReference type="InterPro" id="IPR013320">
    <property type="entry name" value="ConA-like_dom_sf"/>
</dbReference>
<dbReference type="InterPro" id="IPR045584">
    <property type="entry name" value="Pilin-like"/>
</dbReference>
<dbReference type="Proteomes" id="UP000228533">
    <property type="component" value="Unassembled WGS sequence"/>
</dbReference>